<evidence type="ECO:0000256" key="1">
    <source>
        <dbReference type="SAM" id="MobiDB-lite"/>
    </source>
</evidence>
<evidence type="ECO:0000313" key="2">
    <source>
        <dbReference type="EMBL" id="ROL42743.1"/>
    </source>
</evidence>
<feature type="compositionally biased region" description="Basic and acidic residues" evidence="1">
    <location>
        <begin position="34"/>
        <end position="45"/>
    </location>
</feature>
<comment type="caution">
    <text evidence="2">The sequence shown here is derived from an EMBL/GenBank/DDBJ whole genome shotgun (WGS) entry which is preliminary data.</text>
</comment>
<dbReference type="EMBL" id="RJVU01049346">
    <property type="protein sequence ID" value="ROL42743.1"/>
    <property type="molecule type" value="Genomic_DNA"/>
</dbReference>
<feature type="compositionally biased region" description="Polar residues" evidence="1">
    <location>
        <begin position="76"/>
        <end position="96"/>
    </location>
</feature>
<reference evidence="2 3" key="1">
    <citation type="submission" date="2018-10" db="EMBL/GenBank/DDBJ databases">
        <title>Genome assembly for a Yunnan-Guizhou Plateau 3E fish, Anabarilius grahami (Regan), and its evolutionary and genetic applications.</title>
        <authorList>
            <person name="Jiang W."/>
        </authorList>
    </citation>
    <scope>NUCLEOTIDE SEQUENCE [LARGE SCALE GENOMIC DNA]</scope>
    <source>
        <strain evidence="2">AG-KIZ</strain>
        <tissue evidence="2">Muscle</tissue>
    </source>
</reference>
<gene>
    <name evidence="2" type="ORF">DPX16_8660</name>
</gene>
<protein>
    <submittedName>
        <fullName evidence="2">Uncharacterized protein</fullName>
    </submittedName>
</protein>
<name>A0A3N0Y937_ANAGA</name>
<accession>A0A3N0Y937</accession>
<feature type="region of interest" description="Disordered" evidence="1">
    <location>
        <begin position="34"/>
        <end position="96"/>
    </location>
</feature>
<organism evidence="2 3">
    <name type="scientific">Anabarilius grahami</name>
    <name type="common">Kanglang fish</name>
    <name type="synonym">Barilius grahami</name>
    <dbReference type="NCBI Taxonomy" id="495550"/>
    <lineage>
        <taxon>Eukaryota</taxon>
        <taxon>Metazoa</taxon>
        <taxon>Chordata</taxon>
        <taxon>Craniata</taxon>
        <taxon>Vertebrata</taxon>
        <taxon>Euteleostomi</taxon>
        <taxon>Actinopterygii</taxon>
        <taxon>Neopterygii</taxon>
        <taxon>Teleostei</taxon>
        <taxon>Ostariophysi</taxon>
        <taxon>Cypriniformes</taxon>
        <taxon>Xenocyprididae</taxon>
        <taxon>Xenocypridinae</taxon>
        <taxon>Xenocypridinae incertae sedis</taxon>
        <taxon>Anabarilius</taxon>
    </lineage>
</organism>
<dbReference type="Proteomes" id="UP000281406">
    <property type="component" value="Unassembled WGS sequence"/>
</dbReference>
<keyword evidence="3" id="KW-1185">Reference proteome</keyword>
<evidence type="ECO:0000313" key="3">
    <source>
        <dbReference type="Proteomes" id="UP000281406"/>
    </source>
</evidence>
<sequence length="143" mass="16283">MDITNKKIPFTETNNRVRYKSEWLGVFPCPPDLKRGDQKRMESQESCRINGQKGTARGPFPNALSRQLQPAEKHVPNTQQLACTSQRSARPDAMTSNRNVIVPNTHTDSVLKHCLCTLLFRRKTPRKCVYQVSKPGTRMNTLS</sequence>
<dbReference type="AlphaFoldDB" id="A0A3N0Y937"/>
<proteinExistence type="predicted"/>